<dbReference type="RefSeq" id="WP_092527196.1">
    <property type="nucleotide sequence ID" value="NZ_FNKO01000002.1"/>
</dbReference>
<dbReference type="Proteomes" id="UP000199301">
    <property type="component" value="Unassembled WGS sequence"/>
</dbReference>
<feature type="compositionally biased region" description="Basic and acidic residues" evidence="1">
    <location>
        <begin position="36"/>
        <end position="46"/>
    </location>
</feature>
<evidence type="ECO:0000256" key="1">
    <source>
        <dbReference type="SAM" id="MobiDB-lite"/>
    </source>
</evidence>
<evidence type="ECO:0000313" key="3">
    <source>
        <dbReference type="Proteomes" id="UP000199301"/>
    </source>
</evidence>
<feature type="region of interest" description="Disordered" evidence="1">
    <location>
        <begin position="18"/>
        <end position="74"/>
    </location>
</feature>
<dbReference type="EMBL" id="FNKO01000002">
    <property type="protein sequence ID" value="SDR21713.1"/>
    <property type="molecule type" value="Genomic_DNA"/>
</dbReference>
<protein>
    <submittedName>
        <fullName evidence="2">Uncharacterized protein</fullName>
    </submittedName>
</protein>
<name>A0A1H1H8K2_9ACTN</name>
<dbReference type="AlphaFoldDB" id="A0A1H1H8K2"/>
<reference evidence="3" key="1">
    <citation type="submission" date="2016-10" db="EMBL/GenBank/DDBJ databases">
        <authorList>
            <person name="Varghese N."/>
            <person name="Submissions S."/>
        </authorList>
    </citation>
    <scope>NUCLEOTIDE SEQUENCE [LARGE SCALE GENOMIC DNA]</scope>
    <source>
        <strain evidence="3">DSM 45459</strain>
    </source>
</reference>
<proteinExistence type="predicted"/>
<sequence>MDSTPIYTELRNTLIDPEEDHWTHSAPPEFLASLENSHEQSQHSESDSGGTHGVDEQVAQVSRRAKGRRHRAED</sequence>
<evidence type="ECO:0000313" key="2">
    <source>
        <dbReference type="EMBL" id="SDR21713.1"/>
    </source>
</evidence>
<keyword evidence="3" id="KW-1185">Reference proteome</keyword>
<organism evidence="2 3">
    <name type="scientific">Actinopolyspora saharensis</name>
    <dbReference type="NCBI Taxonomy" id="995062"/>
    <lineage>
        <taxon>Bacteria</taxon>
        <taxon>Bacillati</taxon>
        <taxon>Actinomycetota</taxon>
        <taxon>Actinomycetes</taxon>
        <taxon>Actinopolysporales</taxon>
        <taxon>Actinopolysporaceae</taxon>
        <taxon>Actinopolyspora</taxon>
    </lineage>
</organism>
<gene>
    <name evidence="2" type="ORF">SAMN04489718_4212</name>
</gene>
<accession>A0A1H1H8K2</accession>
<feature type="compositionally biased region" description="Basic residues" evidence="1">
    <location>
        <begin position="63"/>
        <end position="74"/>
    </location>
</feature>
<dbReference type="OrthoDB" id="5193794at2"/>